<evidence type="ECO:0000256" key="4">
    <source>
        <dbReference type="ARBA" id="ARBA00022670"/>
    </source>
</evidence>
<protein>
    <submittedName>
        <fullName evidence="10">KLK6 protein</fullName>
    </submittedName>
</protein>
<proteinExistence type="inferred from homology"/>
<sequence length="232" mass="25095">EDESRIIGGQPCPINTRPFQVAITKRGQILCGGSLVDAQWVLTAAHCKQPTSPIAMRMGEHRLDRREGTEQCITSAKAFVHPSYDAASHDSDLMLLKLQRPVRVTPHVRPVALPRQCPPAGTQCVISGWGSTSSPEGRFPDVLQCGEVQTISSQECEKLYPKAITPNMLCAGGSLAGTDSCQGDSGGPLVCGEELQGIVSWGMQVCGQRGKPGVYTRVCQFTQWIQETMRSN</sequence>
<gene>
    <name evidence="10" type="primary">Klk6</name>
    <name evidence="10" type="ORF">RHICYA_R11523</name>
</gene>
<evidence type="ECO:0000256" key="7">
    <source>
        <dbReference type="ARBA" id="ARBA00023157"/>
    </source>
</evidence>
<dbReference type="SUPFAM" id="SSF50494">
    <property type="entry name" value="Trypsin-like serine proteases"/>
    <property type="match status" value="1"/>
</dbReference>
<dbReference type="OrthoDB" id="10012881at2759"/>
<keyword evidence="5 8" id="KW-0378">Hydrolase</keyword>
<evidence type="ECO:0000256" key="5">
    <source>
        <dbReference type="ARBA" id="ARBA00022801"/>
    </source>
</evidence>
<feature type="domain" description="Peptidase S1" evidence="9">
    <location>
        <begin position="6"/>
        <end position="230"/>
    </location>
</feature>
<name>A0A7L1P0S1_RHICY</name>
<dbReference type="GO" id="GO:0005615">
    <property type="term" value="C:extracellular space"/>
    <property type="evidence" value="ECO:0007669"/>
    <property type="project" value="TreeGrafter"/>
</dbReference>
<evidence type="ECO:0000313" key="11">
    <source>
        <dbReference type="Proteomes" id="UP000565785"/>
    </source>
</evidence>
<dbReference type="GO" id="GO:0006508">
    <property type="term" value="P:proteolysis"/>
    <property type="evidence" value="ECO:0007669"/>
    <property type="project" value="UniProtKB-KW"/>
</dbReference>
<evidence type="ECO:0000256" key="8">
    <source>
        <dbReference type="RuleBase" id="RU363034"/>
    </source>
</evidence>
<dbReference type="PROSITE" id="PS00135">
    <property type="entry name" value="TRYPSIN_SER"/>
    <property type="match status" value="1"/>
</dbReference>
<evidence type="ECO:0000256" key="1">
    <source>
        <dbReference type="ARBA" id="ARBA00004613"/>
    </source>
</evidence>
<dbReference type="InterPro" id="IPR043504">
    <property type="entry name" value="Peptidase_S1_PA_chymotrypsin"/>
</dbReference>
<comment type="caution">
    <text evidence="10">The sequence shown here is derived from an EMBL/GenBank/DDBJ whole genome shotgun (WGS) entry which is preliminary data.</text>
</comment>
<dbReference type="PROSITE" id="PS50240">
    <property type="entry name" value="TRYPSIN_DOM"/>
    <property type="match status" value="1"/>
</dbReference>
<feature type="non-terminal residue" evidence="10">
    <location>
        <position position="232"/>
    </location>
</feature>
<evidence type="ECO:0000259" key="9">
    <source>
        <dbReference type="PROSITE" id="PS50240"/>
    </source>
</evidence>
<dbReference type="Proteomes" id="UP000565785">
    <property type="component" value="Unassembled WGS sequence"/>
</dbReference>
<dbReference type="InterPro" id="IPR009003">
    <property type="entry name" value="Peptidase_S1_PA"/>
</dbReference>
<keyword evidence="7" id="KW-1015">Disulfide bond</keyword>
<evidence type="ECO:0000256" key="6">
    <source>
        <dbReference type="ARBA" id="ARBA00022825"/>
    </source>
</evidence>
<dbReference type="InterPro" id="IPR001314">
    <property type="entry name" value="Peptidase_S1A"/>
</dbReference>
<dbReference type="AlphaFoldDB" id="A0A7L1P0S1"/>
<dbReference type="EMBL" id="VXBP01010646">
    <property type="protein sequence ID" value="NXO05280.1"/>
    <property type="molecule type" value="Genomic_DNA"/>
</dbReference>
<accession>A0A7L1P0S1</accession>
<feature type="non-terminal residue" evidence="10">
    <location>
        <position position="1"/>
    </location>
</feature>
<dbReference type="GO" id="GO:0004252">
    <property type="term" value="F:serine-type endopeptidase activity"/>
    <property type="evidence" value="ECO:0007669"/>
    <property type="project" value="InterPro"/>
</dbReference>
<dbReference type="FunFam" id="2.40.10.10:FF:000077">
    <property type="entry name" value="Predicted protein"/>
    <property type="match status" value="1"/>
</dbReference>
<comment type="similarity">
    <text evidence="2">Belongs to the peptidase S1 family.</text>
</comment>
<dbReference type="PANTHER" id="PTHR24264">
    <property type="entry name" value="TRYPSIN-RELATED"/>
    <property type="match status" value="1"/>
</dbReference>
<dbReference type="InterPro" id="IPR001254">
    <property type="entry name" value="Trypsin_dom"/>
</dbReference>
<organism evidence="10 11">
    <name type="scientific">Rhinopomastus cyanomelas</name>
    <name type="common">Common scimitarbill</name>
    <dbReference type="NCBI Taxonomy" id="113115"/>
    <lineage>
        <taxon>Eukaryota</taxon>
        <taxon>Metazoa</taxon>
        <taxon>Chordata</taxon>
        <taxon>Craniata</taxon>
        <taxon>Vertebrata</taxon>
        <taxon>Euteleostomi</taxon>
        <taxon>Archelosauria</taxon>
        <taxon>Archosauria</taxon>
        <taxon>Dinosauria</taxon>
        <taxon>Saurischia</taxon>
        <taxon>Theropoda</taxon>
        <taxon>Coelurosauria</taxon>
        <taxon>Aves</taxon>
        <taxon>Neognathae</taxon>
        <taxon>Neoaves</taxon>
        <taxon>Telluraves</taxon>
        <taxon>Coraciimorphae</taxon>
        <taxon>Bucerotiformes</taxon>
        <taxon>Rhinopomastidae</taxon>
        <taxon>Rhinopomastus</taxon>
    </lineage>
</organism>
<evidence type="ECO:0000313" key="10">
    <source>
        <dbReference type="EMBL" id="NXO05280.1"/>
    </source>
</evidence>
<dbReference type="PROSITE" id="PS00134">
    <property type="entry name" value="TRYPSIN_HIS"/>
    <property type="match status" value="1"/>
</dbReference>
<dbReference type="PRINTS" id="PR00722">
    <property type="entry name" value="CHYMOTRYPSIN"/>
</dbReference>
<comment type="subcellular location">
    <subcellularLocation>
        <location evidence="1">Secreted</location>
    </subcellularLocation>
</comment>
<dbReference type="InterPro" id="IPR050127">
    <property type="entry name" value="Serine_Proteases_S1"/>
</dbReference>
<keyword evidence="3" id="KW-0964">Secreted</keyword>
<evidence type="ECO:0000256" key="2">
    <source>
        <dbReference type="ARBA" id="ARBA00007664"/>
    </source>
</evidence>
<dbReference type="InterPro" id="IPR033116">
    <property type="entry name" value="TRYPSIN_SER"/>
</dbReference>
<dbReference type="Pfam" id="PF00089">
    <property type="entry name" value="Trypsin"/>
    <property type="match status" value="1"/>
</dbReference>
<dbReference type="Gene3D" id="2.40.10.10">
    <property type="entry name" value="Trypsin-like serine proteases"/>
    <property type="match status" value="2"/>
</dbReference>
<keyword evidence="11" id="KW-1185">Reference proteome</keyword>
<dbReference type="CDD" id="cd00190">
    <property type="entry name" value="Tryp_SPc"/>
    <property type="match status" value="1"/>
</dbReference>
<dbReference type="PANTHER" id="PTHR24264:SF15">
    <property type="entry name" value="RIKEN CDNA 2210010C04 GENE"/>
    <property type="match status" value="1"/>
</dbReference>
<reference evidence="10 11" key="1">
    <citation type="submission" date="2019-09" db="EMBL/GenBank/DDBJ databases">
        <title>Bird 10,000 Genomes (B10K) Project - Family phase.</title>
        <authorList>
            <person name="Zhang G."/>
        </authorList>
    </citation>
    <scope>NUCLEOTIDE SEQUENCE [LARGE SCALE GENOMIC DNA]</scope>
    <source>
        <strain evidence="10">B10K-DU-002-35</strain>
        <tissue evidence="10">Muscle</tissue>
    </source>
</reference>
<evidence type="ECO:0000256" key="3">
    <source>
        <dbReference type="ARBA" id="ARBA00022525"/>
    </source>
</evidence>
<dbReference type="SMART" id="SM00020">
    <property type="entry name" value="Tryp_SPc"/>
    <property type="match status" value="1"/>
</dbReference>
<keyword evidence="6 8" id="KW-0720">Serine protease</keyword>
<dbReference type="InterPro" id="IPR018114">
    <property type="entry name" value="TRYPSIN_HIS"/>
</dbReference>
<keyword evidence="4 8" id="KW-0645">Protease</keyword>